<dbReference type="EMBL" id="SNZH01000005">
    <property type="protein sequence ID" value="TDR44889.1"/>
    <property type="molecule type" value="Genomic_DNA"/>
</dbReference>
<reference evidence="3 4" key="1">
    <citation type="submission" date="2019-03" db="EMBL/GenBank/DDBJ databases">
        <title>Genomic Encyclopedia of Type Strains, Phase IV (KMG-IV): sequencing the most valuable type-strain genomes for metagenomic binning, comparative biology and taxonomic classification.</title>
        <authorList>
            <person name="Goeker M."/>
        </authorList>
    </citation>
    <scope>NUCLEOTIDE SEQUENCE [LARGE SCALE GENOMIC DNA]</scope>
    <source>
        <strain evidence="3 4">DSM 21667</strain>
    </source>
</reference>
<evidence type="ECO:0000313" key="4">
    <source>
        <dbReference type="Proteomes" id="UP000295293"/>
    </source>
</evidence>
<sequence length="128" mass="13558">MTASRLALRRLPGDYAVCRLDAAAAIPAWADGDGFVSISRSAEELSVLCRSERVPAEVRQDGPWACFALLGPFAFEQSGIVLAVIRPLSEAGLGVFVVSTFDGDHVLVKAHEAVRAVELLAAAGHRLS</sequence>
<name>A0A4R6Z0I6_9GAMM</name>
<dbReference type="InterPro" id="IPR045865">
    <property type="entry name" value="ACT-like_dom_sf"/>
</dbReference>
<evidence type="ECO:0000259" key="2">
    <source>
        <dbReference type="Pfam" id="PF21631"/>
    </source>
</evidence>
<accession>A0A4R6Z0I6</accession>
<dbReference type="Proteomes" id="UP000295293">
    <property type="component" value="Unassembled WGS sequence"/>
</dbReference>
<keyword evidence="4" id="KW-1185">Reference proteome</keyword>
<dbReference type="Gene3D" id="3.30.2130.10">
    <property type="entry name" value="VC0802-like"/>
    <property type="match status" value="1"/>
</dbReference>
<dbReference type="InterPro" id="IPR049447">
    <property type="entry name" value="A9CJY8-like_N"/>
</dbReference>
<feature type="domain" description="A9CJY8-like N-terminal" evidence="2">
    <location>
        <begin position="13"/>
        <end position="56"/>
    </location>
</feature>
<proteinExistence type="predicted"/>
<dbReference type="Pfam" id="PF21631">
    <property type="entry name" value="A9CJY8-like_N"/>
    <property type="match status" value="1"/>
</dbReference>
<evidence type="ECO:0000313" key="3">
    <source>
        <dbReference type="EMBL" id="TDR44889.1"/>
    </source>
</evidence>
<dbReference type="Pfam" id="PF13840">
    <property type="entry name" value="ACT_7"/>
    <property type="match status" value="1"/>
</dbReference>
<dbReference type="RefSeq" id="WP_133818407.1">
    <property type="nucleotide sequence ID" value="NZ_SNZH01000005.1"/>
</dbReference>
<gene>
    <name evidence="3" type="ORF">DFR29_10570</name>
</gene>
<dbReference type="AlphaFoldDB" id="A0A4R6Z0I6"/>
<dbReference type="InterPro" id="IPR016540">
    <property type="entry name" value="UCP008459"/>
</dbReference>
<evidence type="ECO:0000259" key="1">
    <source>
        <dbReference type="Pfam" id="PF13840"/>
    </source>
</evidence>
<feature type="domain" description="CASTOR ACT" evidence="1">
    <location>
        <begin position="63"/>
        <end position="120"/>
    </location>
</feature>
<dbReference type="SUPFAM" id="SSF55021">
    <property type="entry name" value="ACT-like"/>
    <property type="match status" value="2"/>
</dbReference>
<dbReference type="InterPro" id="IPR027795">
    <property type="entry name" value="CASTOR_ACT_dom"/>
</dbReference>
<dbReference type="OrthoDB" id="5615858at2"/>
<comment type="caution">
    <text evidence="3">The sequence shown here is derived from an EMBL/GenBank/DDBJ whole genome shotgun (WGS) entry which is preliminary data.</text>
</comment>
<dbReference type="PIRSF" id="PIRSF008459">
    <property type="entry name" value="UCP008459"/>
    <property type="match status" value="1"/>
</dbReference>
<protein>
    <submittedName>
        <fullName evidence="3">Uncharacterized protein</fullName>
    </submittedName>
</protein>
<organism evidence="3 4">
    <name type="scientific">Tahibacter aquaticus</name>
    <dbReference type="NCBI Taxonomy" id="520092"/>
    <lineage>
        <taxon>Bacteria</taxon>
        <taxon>Pseudomonadati</taxon>
        <taxon>Pseudomonadota</taxon>
        <taxon>Gammaproteobacteria</taxon>
        <taxon>Lysobacterales</taxon>
        <taxon>Rhodanobacteraceae</taxon>
        <taxon>Tahibacter</taxon>
    </lineage>
</organism>